<sequence length="157" mass="17616">MGNCLVLEDRVIIRVMKTDGKILEYQAPIKVEQVLLDFSGHALSDSFSGYQHLQPDAKLLPGLLYYLVPVPSPSQTSKKKKVRFTNIPDEQGSPGVVRIKLIISKKELQELVQRGVSVHDMASQMQSKQNTNIGVDGDDDNCRRKWKPALESIDEVQ</sequence>
<dbReference type="PANTHER" id="PTHR33148:SF46">
    <property type="entry name" value="EMB|CAB85509.1"/>
    <property type="match status" value="1"/>
</dbReference>
<reference evidence="2 3" key="1">
    <citation type="journal article" date="2024" name="G3 (Bethesda)">
        <title>Genome assembly of Hibiscus sabdariffa L. provides insights into metabolisms of medicinal natural products.</title>
        <authorList>
            <person name="Kim T."/>
        </authorList>
    </citation>
    <scope>NUCLEOTIDE SEQUENCE [LARGE SCALE GENOMIC DNA]</scope>
    <source>
        <strain evidence="2">TK-2024</strain>
        <tissue evidence="2">Old leaves</tissue>
    </source>
</reference>
<evidence type="ECO:0000256" key="1">
    <source>
        <dbReference type="SAM" id="MobiDB-lite"/>
    </source>
</evidence>
<organism evidence="2 3">
    <name type="scientific">Hibiscus sabdariffa</name>
    <name type="common">roselle</name>
    <dbReference type="NCBI Taxonomy" id="183260"/>
    <lineage>
        <taxon>Eukaryota</taxon>
        <taxon>Viridiplantae</taxon>
        <taxon>Streptophyta</taxon>
        <taxon>Embryophyta</taxon>
        <taxon>Tracheophyta</taxon>
        <taxon>Spermatophyta</taxon>
        <taxon>Magnoliopsida</taxon>
        <taxon>eudicotyledons</taxon>
        <taxon>Gunneridae</taxon>
        <taxon>Pentapetalae</taxon>
        <taxon>rosids</taxon>
        <taxon>malvids</taxon>
        <taxon>Malvales</taxon>
        <taxon>Malvaceae</taxon>
        <taxon>Malvoideae</taxon>
        <taxon>Hibiscus</taxon>
    </lineage>
</organism>
<proteinExistence type="predicted"/>
<feature type="compositionally biased region" description="Polar residues" evidence="1">
    <location>
        <begin position="123"/>
        <end position="133"/>
    </location>
</feature>
<dbReference type="Proteomes" id="UP001396334">
    <property type="component" value="Unassembled WGS sequence"/>
</dbReference>
<evidence type="ECO:0000313" key="3">
    <source>
        <dbReference type="Proteomes" id="UP001396334"/>
    </source>
</evidence>
<keyword evidence="3" id="KW-1185">Reference proteome</keyword>
<gene>
    <name evidence="2" type="ORF">V6N11_039550</name>
</gene>
<accession>A0ABR2SN79</accession>
<protein>
    <submittedName>
        <fullName evidence="2">Uncharacterized protein</fullName>
    </submittedName>
</protein>
<dbReference type="InterPro" id="IPR025322">
    <property type="entry name" value="PADRE_dom"/>
</dbReference>
<dbReference type="PANTHER" id="PTHR33148">
    <property type="entry name" value="PLASTID MOVEMENT IMPAIRED PROTEIN-RELATED"/>
    <property type="match status" value="1"/>
</dbReference>
<dbReference type="Pfam" id="PF14009">
    <property type="entry name" value="PADRE"/>
    <property type="match status" value="1"/>
</dbReference>
<dbReference type="EMBL" id="JBBPBN010000013">
    <property type="protein sequence ID" value="KAK9026716.1"/>
    <property type="molecule type" value="Genomic_DNA"/>
</dbReference>
<comment type="caution">
    <text evidence="2">The sequence shown here is derived from an EMBL/GenBank/DDBJ whole genome shotgun (WGS) entry which is preliminary data.</text>
</comment>
<name>A0ABR2SN79_9ROSI</name>
<feature type="region of interest" description="Disordered" evidence="1">
    <location>
        <begin position="122"/>
        <end position="141"/>
    </location>
</feature>
<evidence type="ECO:0000313" key="2">
    <source>
        <dbReference type="EMBL" id="KAK9026716.1"/>
    </source>
</evidence>